<keyword evidence="7" id="KW-0503">Monooxygenase</keyword>
<proteinExistence type="inferred from homology"/>
<dbReference type="InterPro" id="IPR036396">
    <property type="entry name" value="Cyt_P450_sf"/>
</dbReference>
<evidence type="ECO:0000256" key="7">
    <source>
        <dbReference type="RuleBase" id="RU000461"/>
    </source>
</evidence>
<feature type="binding site" description="axial binding residue" evidence="6">
    <location>
        <position position="462"/>
    </location>
    <ligand>
        <name>heme</name>
        <dbReference type="ChEBI" id="CHEBI:30413"/>
    </ligand>
    <ligandPart>
        <name>Fe</name>
        <dbReference type="ChEBI" id="CHEBI:18248"/>
    </ligandPart>
</feature>
<evidence type="ECO:0000313" key="9">
    <source>
        <dbReference type="Proteomes" id="UP000297245"/>
    </source>
</evidence>
<keyword evidence="4 7" id="KW-0560">Oxidoreductase</keyword>
<comment type="similarity">
    <text evidence="2 7">Belongs to the cytochrome P450 family.</text>
</comment>
<evidence type="ECO:0000256" key="5">
    <source>
        <dbReference type="ARBA" id="ARBA00023004"/>
    </source>
</evidence>
<dbReference type="SUPFAM" id="SSF48264">
    <property type="entry name" value="Cytochrome P450"/>
    <property type="match status" value="1"/>
</dbReference>
<sequence length="519" mass="59479">MSGTELYNTLYLATLFGGLFILAKIVRAQWTIYKVNMSFVVYKPLYALSHIPTIGPKGLLSSYYGGYQFIRHAREMIQEGYTKYHGRAFKVRMPDQWVVVVTGPDMINDLRKASDDHMGFEEAVKDTIQTDYTLGKAIRLNNYHLDVVRTTLTRNIAARFSDVRDEIINAFSDEIPVSTEWTAFPALPTVMKVVCRTTNRLFVGVPLCREPDYVRLNIEFTIDVFKAARIINLFPDLLKPVAGNLLTPLATAVGRALRHLAPIIEDRLEKEEQYGRDWPGRPNDLISWLLDENPQGELRTVRDLTMRILNINMAAIHTTSMAYTNVLYHLAIQPEEVITALREEVQSVTDELGWNKVAMGHLRRMDSFMKEAARHMGTGAMTVDRMVLKDFTFSDGTTLPAGTRVTVPGSALHHDERYYENPQEFRPFRFSDMRANEGESIKHQMITPNSEYFFFGHGRHSCPGRFFAVNELKTLVAHTLLTYDVKLEGDRKEIPEPFWFSRAVTPNRTAKVLFRKRKV</sequence>
<keyword evidence="3 6" id="KW-0479">Metal-binding</keyword>
<keyword evidence="6 7" id="KW-0349">Heme</keyword>
<dbReference type="GO" id="GO:0020037">
    <property type="term" value="F:heme binding"/>
    <property type="evidence" value="ECO:0007669"/>
    <property type="project" value="InterPro"/>
</dbReference>
<protein>
    <submittedName>
        <fullName evidence="8">Cytochrome P450</fullName>
    </submittedName>
</protein>
<keyword evidence="9" id="KW-1185">Reference proteome</keyword>
<dbReference type="Gene3D" id="1.10.630.10">
    <property type="entry name" value="Cytochrome P450"/>
    <property type="match status" value="1"/>
</dbReference>
<organism evidence="8 9">
    <name type="scientific">Dendrothele bispora (strain CBS 962.96)</name>
    <dbReference type="NCBI Taxonomy" id="1314807"/>
    <lineage>
        <taxon>Eukaryota</taxon>
        <taxon>Fungi</taxon>
        <taxon>Dikarya</taxon>
        <taxon>Basidiomycota</taxon>
        <taxon>Agaricomycotina</taxon>
        <taxon>Agaricomycetes</taxon>
        <taxon>Agaricomycetidae</taxon>
        <taxon>Agaricales</taxon>
        <taxon>Agaricales incertae sedis</taxon>
        <taxon>Dendrothele</taxon>
    </lineage>
</organism>
<dbReference type="PROSITE" id="PS00086">
    <property type="entry name" value="CYTOCHROME_P450"/>
    <property type="match status" value="1"/>
</dbReference>
<dbReference type="AlphaFoldDB" id="A0A4V4HHC3"/>
<dbReference type="GO" id="GO:0005506">
    <property type="term" value="F:iron ion binding"/>
    <property type="evidence" value="ECO:0007669"/>
    <property type="project" value="InterPro"/>
</dbReference>
<keyword evidence="5 6" id="KW-0408">Iron</keyword>
<dbReference type="PRINTS" id="PR00463">
    <property type="entry name" value="EP450I"/>
</dbReference>
<gene>
    <name evidence="8" type="ORF">K435DRAFT_827649</name>
</gene>
<dbReference type="GO" id="GO:0016705">
    <property type="term" value="F:oxidoreductase activity, acting on paired donors, with incorporation or reduction of molecular oxygen"/>
    <property type="evidence" value="ECO:0007669"/>
    <property type="project" value="InterPro"/>
</dbReference>
<dbReference type="CDD" id="cd11041">
    <property type="entry name" value="CYP503A1-like"/>
    <property type="match status" value="1"/>
</dbReference>
<dbReference type="EMBL" id="ML179079">
    <property type="protein sequence ID" value="THV02256.1"/>
    <property type="molecule type" value="Genomic_DNA"/>
</dbReference>
<dbReference type="Proteomes" id="UP000297245">
    <property type="component" value="Unassembled WGS sequence"/>
</dbReference>
<evidence type="ECO:0000256" key="1">
    <source>
        <dbReference type="ARBA" id="ARBA00001971"/>
    </source>
</evidence>
<evidence type="ECO:0000313" key="8">
    <source>
        <dbReference type="EMBL" id="THV02256.1"/>
    </source>
</evidence>
<evidence type="ECO:0000256" key="2">
    <source>
        <dbReference type="ARBA" id="ARBA00010617"/>
    </source>
</evidence>
<dbReference type="GO" id="GO:0004497">
    <property type="term" value="F:monooxygenase activity"/>
    <property type="evidence" value="ECO:0007669"/>
    <property type="project" value="UniProtKB-KW"/>
</dbReference>
<dbReference type="InterPro" id="IPR002401">
    <property type="entry name" value="Cyt_P450_E_grp-I"/>
</dbReference>
<accession>A0A4V4HHC3</accession>
<dbReference type="InterPro" id="IPR017972">
    <property type="entry name" value="Cyt_P450_CS"/>
</dbReference>
<reference evidence="8 9" key="1">
    <citation type="journal article" date="2019" name="Nat. Ecol. Evol.">
        <title>Megaphylogeny resolves global patterns of mushroom evolution.</title>
        <authorList>
            <person name="Varga T."/>
            <person name="Krizsan K."/>
            <person name="Foldi C."/>
            <person name="Dima B."/>
            <person name="Sanchez-Garcia M."/>
            <person name="Sanchez-Ramirez S."/>
            <person name="Szollosi G.J."/>
            <person name="Szarkandi J.G."/>
            <person name="Papp V."/>
            <person name="Albert L."/>
            <person name="Andreopoulos W."/>
            <person name="Angelini C."/>
            <person name="Antonin V."/>
            <person name="Barry K.W."/>
            <person name="Bougher N.L."/>
            <person name="Buchanan P."/>
            <person name="Buyck B."/>
            <person name="Bense V."/>
            <person name="Catcheside P."/>
            <person name="Chovatia M."/>
            <person name="Cooper J."/>
            <person name="Damon W."/>
            <person name="Desjardin D."/>
            <person name="Finy P."/>
            <person name="Geml J."/>
            <person name="Haridas S."/>
            <person name="Hughes K."/>
            <person name="Justo A."/>
            <person name="Karasinski D."/>
            <person name="Kautmanova I."/>
            <person name="Kiss B."/>
            <person name="Kocsube S."/>
            <person name="Kotiranta H."/>
            <person name="LaButti K.M."/>
            <person name="Lechner B.E."/>
            <person name="Liimatainen K."/>
            <person name="Lipzen A."/>
            <person name="Lukacs Z."/>
            <person name="Mihaltcheva S."/>
            <person name="Morgado L.N."/>
            <person name="Niskanen T."/>
            <person name="Noordeloos M.E."/>
            <person name="Ohm R.A."/>
            <person name="Ortiz-Santana B."/>
            <person name="Ovrebo C."/>
            <person name="Racz N."/>
            <person name="Riley R."/>
            <person name="Savchenko A."/>
            <person name="Shiryaev A."/>
            <person name="Soop K."/>
            <person name="Spirin V."/>
            <person name="Szebenyi C."/>
            <person name="Tomsovsky M."/>
            <person name="Tulloss R.E."/>
            <person name="Uehling J."/>
            <person name="Grigoriev I.V."/>
            <person name="Vagvolgyi C."/>
            <person name="Papp T."/>
            <person name="Martin F.M."/>
            <person name="Miettinen O."/>
            <person name="Hibbett D.S."/>
            <person name="Nagy L.G."/>
        </authorList>
    </citation>
    <scope>NUCLEOTIDE SEQUENCE [LARGE SCALE GENOMIC DNA]</scope>
    <source>
        <strain evidence="8 9">CBS 962.96</strain>
    </source>
</reference>
<evidence type="ECO:0000256" key="3">
    <source>
        <dbReference type="ARBA" id="ARBA00022723"/>
    </source>
</evidence>
<evidence type="ECO:0000256" key="6">
    <source>
        <dbReference type="PIRSR" id="PIRSR602401-1"/>
    </source>
</evidence>
<dbReference type="Pfam" id="PF00067">
    <property type="entry name" value="p450"/>
    <property type="match status" value="1"/>
</dbReference>
<dbReference type="PANTHER" id="PTHR46206">
    <property type="entry name" value="CYTOCHROME P450"/>
    <property type="match status" value="1"/>
</dbReference>
<dbReference type="InterPro" id="IPR001128">
    <property type="entry name" value="Cyt_P450"/>
</dbReference>
<evidence type="ECO:0000256" key="4">
    <source>
        <dbReference type="ARBA" id="ARBA00023002"/>
    </source>
</evidence>
<dbReference type="OrthoDB" id="1844152at2759"/>
<name>A0A4V4HHC3_DENBC</name>
<comment type="cofactor">
    <cofactor evidence="1 6">
        <name>heme</name>
        <dbReference type="ChEBI" id="CHEBI:30413"/>
    </cofactor>
</comment>